<reference evidence="2" key="1">
    <citation type="submission" date="2019-11" db="EMBL/GenBank/DDBJ databases">
        <authorList>
            <person name="Liu Y."/>
            <person name="Hou J."/>
            <person name="Li T.-Q."/>
            <person name="Guan C.-H."/>
            <person name="Wu X."/>
            <person name="Wu H.-Z."/>
            <person name="Ling F."/>
            <person name="Zhang R."/>
            <person name="Shi X.-G."/>
            <person name="Ren J.-P."/>
            <person name="Chen E.-F."/>
            <person name="Sun J.-M."/>
        </authorList>
    </citation>
    <scope>NUCLEOTIDE SEQUENCE</scope>
    <source>
        <strain evidence="2">Adult_tree_wgs_1</strain>
        <tissue evidence="2">Leaves</tissue>
    </source>
</reference>
<name>A0A834G6N8_RHOSS</name>
<keyword evidence="3" id="KW-1185">Reference proteome</keyword>
<accession>A0A834G6N8</accession>
<dbReference type="Proteomes" id="UP000626092">
    <property type="component" value="Unassembled WGS sequence"/>
</dbReference>
<dbReference type="AlphaFoldDB" id="A0A834G6N8"/>
<proteinExistence type="predicted"/>
<sequence>MVGQEVPVVKERIAKEPVGQVVLVVQERAAKERVDGDKDECVEVKRKKAKRTPLAFSSSLCVSSTANGAGNLERCEDLGASANVKVTNIKTMQGIVPPSVVLYPVSCISTPVVQGWGSNQQELPPVALRRSTRFREPSRIPSEGDFIGPRQSLNKGEWGKEQGDSVSGQGERVSGQGEMGRQAMGFLVMKMVVDNGLQYQSPKTSIDDPHCILRRCGGSANL</sequence>
<gene>
    <name evidence="2" type="ORF">RHSIM_Rhsim12G0199000</name>
</gene>
<protein>
    <submittedName>
        <fullName evidence="2">Uncharacterized protein</fullName>
    </submittedName>
</protein>
<feature type="region of interest" description="Disordered" evidence="1">
    <location>
        <begin position="138"/>
        <end position="176"/>
    </location>
</feature>
<organism evidence="2 3">
    <name type="scientific">Rhododendron simsii</name>
    <name type="common">Sims's rhododendron</name>
    <dbReference type="NCBI Taxonomy" id="118357"/>
    <lineage>
        <taxon>Eukaryota</taxon>
        <taxon>Viridiplantae</taxon>
        <taxon>Streptophyta</taxon>
        <taxon>Embryophyta</taxon>
        <taxon>Tracheophyta</taxon>
        <taxon>Spermatophyta</taxon>
        <taxon>Magnoliopsida</taxon>
        <taxon>eudicotyledons</taxon>
        <taxon>Gunneridae</taxon>
        <taxon>Pentapetalae</taxon>
        <taxon>asterids</taxon>
        <taxon>Ericales</taxon>
        <taxon>Ericaceae</taxon>
        <taxon>Ericoideae</taxon>
        <taxon>Rhodoreae</taxon>
        <taxon>Rhododendron</taxon>
    </lineage>
</organism>
<evidence type="ECO:0000313" key="2">
    <source>
        <dbReference type="EMBL" id="KAF7124044.1"/>
    </source>
</evidence>
<evidence type="ECO:0000313" key="3">
    <source>
        <dbReference type="Proteomes" id="UP000626092"/>
    </source>
</evidence>
<dbReference type="EMBL" id="WJXA01000012">
    <property type="protein sequence ID" value="KAF7124044.1"/>
    <property type="molecule type" value="Genomic_DNA"/>
</dbReference>
<evidence type="ECO:0000256" key="1">
    <source>
        <dbReference type="SAM" id="MobiDB-lite"/>
    </source>
</evidence>
<comment type="caution">
    <text evidence="2">The sequence shown here is derived from an EMBL/GenBank/DDBJ whole genome shotgun (WGS) entry which is preliminary data.</text>
</comment>
<dbReference type="OrthoDB" id="1790678at2759"/>